<accession>W2NNN0</accession>
<organism evidence="1">
    <name type="scientific">Phytophthora nicotianae</name>
    <name type="common">Potato buckeye rot agent</name>
    <name type="synonym">Phytophthora parasitica</name>
    <dbReference type="NCBI Taxonomy" id="4792"/>
    <lineage>
        <taxon>Eukaryota</taxon>
        <taxon>Sar</taxon>
        <taxon>Stramenopiles</taxon>
        <taxon>Oomycota</taxon>
        <taxon>Peronosporomycetes</taxon>
        <taxon>Peronosporales</taxon>
        <taxon>Peronosporaceae</taxon>
        <taxon>Phytophthora</taxon>
    </lineage>
</organism>
<dbReference type="EMBL" id="KI692175">
    <property type="protein sequence ID" value="ETM49568.1"/>
    <property type="molecule type" value="Genomic_DNA"/>
</dbReference>
<sequence length="187" mass="21968">MAGLFRNHFDSLKSGCNIVVTGNPGIGKSNFYLYYIRELTSSGLFDDSLLVLNYEDEYLQCCWITLTFYDMTNDEVYNARKFLKAVRLIEGGSNDMRSWRWVSIAFVHPDWKKFGNNAYRYTLPLWNKQELIQFNNLLDESEKLSEEELMNRCDEVGELAVRVFCSWFELMDFSPHFGLIEDFHTAI</sequence>
<dbReference type="AlphaFoldDB" id="W2NNN0"/>
<evidence type="ECO:0000313" key="1">
    <source>
        <dbReference type="EMBL" id="ETM49568.1"/>
    </source>
</evidence>
<proteinExistence type="predicted"/>
<dbReference type="Proteomes" id="UP000054532">
    <property type="component" value="Unassembled WGS sequence"/>
</dbReference>
<protein>
    <submittedName>
        <fullName evidence="1">Uncharacterized protein</fullName>
    </submittedName>
</protein>
<name>W2NNN0_PHYNI</name>
<gene>
    <name evidence="1" type="ORF">L914_06215</name>
</gene>
<reference evidence="1" key="1">
    <citation type="submission" date="2013-11" db="EMBL/GenBank/DDBJ databases">
        <title>The Genome Sequence of Phytophthora parasitica IAC_01/95.</title>
        <authorList>
            <consortium name="The Broad Institute Genomics Platform"/>
            <person name="Russ C."/>
            <person name="Tyler B."/>
            <person name="Panabieres F."/>
            <person name="Shan W."/>
            <person name="Tripathy S."/>
            <person name="Grunwald N."/>
            <person name="Machado M."/>
            <person name="Johnson C.S."/>
            <person name="Arredondo F."/>
            <person name="Hong C."/>
            <person name="Coffey M."/>
            <person name="Young S.K."/>
            <person name="Zeng Q."/>
            <person name="Gargeya S."/>
            <person name="Fitzgerald M."/>
            <person name="Abouelleil A."/>
            <person name="Alvarado L."/>
            <person name="Chapman S.B."/>
            <person name="Gainer-Dewar J."/>
            <person name="Goldberg J."/>
            <person name="Griggs A."/>
            <person name="Gujja S."/>
            <person name="Hansen M."/>
            <person name="Howarth C."/>
            <person name="Imamovic A."/>
            <person name="Ireland A."/>
            <person name="Larimer J."/>
            <person name="McCowan C."/>
            <person name="Murphy C."/>
            <person name="Pearson M."/>
            <person name="Poon T.W."/>
            <person name="Priest M."/>
            <person name="Roberts A."/>
            <person name="Saif S."/>
            <person name="Shea T."/>
            <person name="Sykes S."/>
            <person name="Wortman J."/>
            <person name="Nusbaum C."/>
            <person name="Birren B."/>
        </authorList>
    </citation>
    <scope>NUCLEOTIDE SEQUENCE [LARGE SCALE GENOMIC DNA]</scope>
    <source>
        <strain evidence="1">IAC_01/95</strain>
    </source>
</reference>